<keyword evidence="5" id="KW-1185">Reference proteome</keyword>
<dbReference type="RefSeq" id="WP_282714467.1">
    <property type="nucleotide sequence ID" value="NZ_JASCRZ010000001.1"/>
</dbReference>
<dbReference type="Pfam" id="PF18962">
    <property type="entry name" value="Por_Secre_tail"/>
    <property type="match status" value="1"/>
</dbReference>
<keyword evidence="2" id="KW-0812">Transmembrane</keyword>
<dbReference type="EMBL" id="JASCRZ010000001">
    <property type="protein sequence ID" value="MDI5893312.1"/>
    <property type="molecule type" value="Genomic_DNA"/>
</dbReference>
<evidence type="ECO:0000259" key="3">
    <source>
        <dbReference type="Pfam" id="PF18962"/>
    </source>
</evidence>
<feature type="transmembrane region" description="Helical" evidence="2">
    <location>
        <begin position="40"/>
        <end position="58"/>
    </location>
</feature>
<dbReference type="Proteomes" id="UP001243403">
    <property type="component" value="Unassembled WGS sequence"/>
</dbReference>
<dbReference type="InterPro" id="IPR026444">
    <property type="entry name" value="Secre_tail"/>
</dbReference>
<protein>
    <submittedName>
        <fullName evidence="4">T9SS type A sorting domain-containing protein</fullName>
    </submittedName>
</protein>
<evidence type="ECO:0000256" key="2">
    <source>
        <dbReference type="SAM" id="Phobius"/>
    </source>
</evidence>
<name>A0ABT6V534_9FLAO</name>
<sequence length="2171" mass="223722">MKKFIFSTIKSVQDYCCTFSWRFNAGFSSFFWTSAFAKKLFFYATLLLLVFGQAPIYGQLVGGAAVKANFGIEADAYANLLQFGSLPNQAGTDDWFNTTYPGSGKGVIDVTGAAALRTSILANNNYSFTKGQSVTTPAPGFPYPIVDGFLWIDSVYGRDTNSAQGNSDSSIFAGTADKNADNPITWSLGAGSIPQKDDIIDVMAHLRGTNPHDPSTNPGFPVDDRPFDVLWAYAAATLRSTDGSKHIDFEFFRTLVSYSPGDLVFGNTGNDGGRTAFTFNADGSVNVPGTIIVSIDYEGGGSKPEVRIRVWMDETVFNTYNNSAALRPFSVVPGTFEKGEQSGNFGYGRIVSNDPADVENIFGRVNAEDTTLGPPWGTIEGPNAAFFDHYQILQHVEIGINLTAFGLDRKGQGSGPCANVLGSLLVKTRSSAGGQSDSFTSEQKDFAGPFPFGDTVTPTVAANVNQVITCINTNATITATGIAPTGATIEWYNPSNVLIPGDNPFDPDRVVTDSGTYTVKVYAPGFTGCFAQATVVVEKNNTPPIAVAGPDFTKNCISNPDGGSIGEAAEAGFTYSWTSSPAGFTSTAANPTVNPSVTTTYTVTKTNTANGCSDTDEVTVTVNKPTVVANAGSDFTKNCLINISGGSIGEVAEAGFTYSWTSSPAGFTSTAANPTVNPSVTTTYTVTKTHTASGCSDTDEVTVTVNKPTVVAVAGPDFTKTCISNPDGGSIGEVAEAGFTYSWTSSPAGFTSTAANPTVNPSVTTTYTVTKTHTASGCSDTDEVTVTVNKPTVVANAGSDFTKNCLINISGGSIGEVAEAGFTYSWTSSPAGFTSTAANPTVNPSVTTTYTVTKTHTASGCSDTDEVTVTVNQPTVVAVAGSDFTKTCTLNPDGGSIGEVAQAGFTYSWTSSPAGFTSTAANPTVNPSVTTTYTVTKTHTASGCSDTDEVTVTVNKPTIVVNAGSDFTKNCLINISGGSIGEVAEAGFTYSWTSSPAGFTSTAANPFVNPSVTTTYTVTKTQTASGCSDTDEVTVTVNQPTVVAVAGPDFTKTCISNPDGGSIGEAAQAGFTYSWTSSPAGFTSTAANPTVNPSVTTTYTVTKTHTASGCSDTDEVTVTVNKPIVVAVAGPDFTKTCISNPDGGSIGEVAEAGFTYSWTSSPAGFTSTAANPFVNPSVTTTYTVTKTHTASGCSDTDEVTITVNKPTVVANAGSDFTKNCLINISGGSIGEVAEAGFTYSWTSSPAGFTSTVANPFVNPSVTTTYTVTKTHTASGCSDTDEVTVTVNQPTVVAVAGSDFTKTCTLNPDGGSIGEAAEAGFTYSWTSSPAGFTSTAANPTVNPSVTTTYTVTKTHTASGCSDTDEVTVTVNKPTVVANAGSDFTKNCLINISGGSIGEVAEAGFTYSWTSSPAGFTSTAANPFVNPSVTTTYTVTKTQTASGCSDTDEVTVTVNQPTVVAVAGSDFTKTCISNPDGGSIGEAAQAGFTYSWTSSPAGFTSTAANPTVNPSVTTTYTVTKTHTASGCSDTDEVTVTVNKPTVVANAGSDFTKNCLINISGGSIGEVAEAGFTYSWTSSPAGFTSTAANPFVNPSVTTTYTVTKTHTASGCSDTDEVTVTVNQPTVVAVAGPDFTKTCISNPDGGSIGEAAQAGFTYSWISSPAGFTSTAANPTVNPSVTTTYTVTKTHTASGCSDTDEVTVTVNKPTVVANAGSDFTKNCLINISGGSIGEVAEAGFTYSWTSSPAGFTSTDANPFVNPSVTTTYTVTKTHTASGCSDTDEVIVTVNQPTVVAVAGPDFTKTCISNPDGGSIGEVAEAGFTYSWISSPAGFTSTAANPTVNPSVTTTYTVTKTHTASGCSDTDEVTVTVNIALPNAVAGDDVLILCGETTVLLSGTSTTQNAIYSWVASNGGNIVSGADTATPTVNAAGTYTLTVTDPINGCTASDVVLVTNQICIVEGCTLGYWKNHTDRWCSSYTPTMLFGDVFVNAPSNLANLTLLQALNLGGGGIFNLARQGVAALLNACSDEVDYPAPYSDSTQSVIDAVNDAFLSGGSAPGKLATQLDILNNSGCPLGGTPATNEGDGLGDKASFDAYPVPFKDQLTIRYNFDYVSDVKIDVLNSQGVSVLSKMDNNSYLNKEVTLNLNSYVDRSEVYVVKVTTNRGSSVKKVISSK</sequence>
<dbReference type="Gene3D" id="2.60.40.10">
    <property type="entry name" value="Immunoglobulins"/>
    <property type="match status" value="4"/>
</dbReference>
<keyword evidence="1" id="KW-0732">Signal</keyword>
<keyword evidence="2" id="KW-1133">Transmembrane helix</keyword>
<keyword evidence="2" id="KW-0472">Membrane</keyword>
<comment type="caution">
    <text evidence="4">The sequence shown here is derived from an EMBL/GenBank/DDBJ whole genome shotgun (WGS) entry which is preliminary data.</text>
</comment>
<reference evidence="4 5" key="1">
    <citation type="submission" date="2023-04" db="EMBL/GenBank/DDBJ databases">
        <title>Two novel species of Flavobacterium.</title>
        <authorList>
            <person name="Liu Q."/>
            <person name="Xin Y.-H."/>
        </authorList>
    </citation>
    <scope>NUCLEOTIDE SEQUENCE [LARGE SCALE GENOMIC DNA]</scope>
    <source>
        <strain evidence="4 5">LB1P51</strain>
    </source>
</reference>
<feature type="domain" description="Secretion system C-terminal sorting" evidence="3">
    <location>
        <begin position="2092"/>
        <end position="2168"/>
    </location>
</feature>
<evidence type="ECO:0000313" key="5">
    <source>
        <dbReference type="Proteomes" id="UP001243403"/>
    </source>
</evidence>
<organism evidence="4 5">
    <name type="scientific">Flavobacterium algoritolerans</name>
    <dbReference type="NCBI Taxonomy" id="3041254"/>
    <lineage>
        <taxon>Bacteria</taxon>
        <taxon>Pseudomonadati</taxon>
        <taxon>Bacteroidota</taxon>
        <taxon>Flavobacteriia</taxon>
        <taxon>Flavobacteriales</taxon>
        <taxon>Flavobacteriaceae</taxon>
        <taxon>Flavobacterium</taxon>
    </lineage>
</organism>
<evidence type="ECO:0000256" key="1">
    <source>
        <dbReference type="ARBA" id="ARBA00022729"/>
    </source>
</evidence>
<dbReference type="NCBIfam" id="TIGR04183">
    <property type="entry name" value="Por_Secre_tail"/>
    <property type="match status" value="1"/>
</dbReference>
<gene>
    <name evidence="4" type="ORF">QLS65_00265</name>
</gene>
<evidence type="ECO:0000313" key="4">
    <source>
        <dbReference type="EMBL" id="MDI5893312.1"/>
    </source>
</evidence>
<dbReference type="InterPro" id="IPR013783">
    <property type="entry name" value="Ig-like_fold"/>
</dbReference>
<accession>A0ABT6V534</accession>
<proteinExistence type="predicted"/>